<sequence>MSMYGQKIIEAGKTVPEIVPPELLEGEFGKELEAAMEAMLEVLHMLCLGTLILEYVKDKSTVELYGYKLEENYVREETTMPAAAVTCYILRMLKDKFPEDVVISDQNPELLSNDEKFAETVASFLSSFDLIPDADAASVSKWHGLCQSYPADAETAPDRYWVFYPVDSAAEFRDAKQFCSTLCLMKAGEPVVSVVGCMLSFEHPSRATSRPLSGSSIFYAVKGKGAWTQCVIMESQNGIYLGRYGLKGKSLKLDVSQKIKHGYTGLECEQIATLPGSEFRKLPFVVNVLKFCPLARGREEPRKNQNKHFMLHDVMILHELHAGWLLPAHMIA</sequence>
<evidence type="ECO:0000256" key="5">
    <source>
        <dbReference type="ARBA" id="ARBA00022842"/>
    </source>
</evidence>
<comment type="similarity">
    <text evidence="2">Belongs to the inositol monophosphatase superfamily.</text>
</comment>
<evidence type="ECO:0000256" key="4">
    <source>
        <dbReference type="ARBA" id="ARBA00022801"/>
    </source>
</evidence>
<dbReference type="GO" id="GO:0046872">
    <property type="term" value="F:metal ion binding"/>
    <property type="evidence" value="ECO:0007669"/>
    <property type="project" value="UniProtKB-KW"/>
</dbReference>
<evidence type="ECO:0000313" key="7">
    <source>
        <dbReference type="EMBL" id="CAE7237700.1"/>
    </source>
</evidence>
<reference evidence="7" key="1">
    <citation type="submission" date="2021-02" db="EMBL/GenBank/DDBJ databases">
        <authorList>
            <person name="Dougan E. K."/>
            <person name="Rhodes N."/>
            <person name="Thang M."/>
            <person name="Chan C."/>
        </authorList>
    </citation>
    <scope>NUCLEOTIDE SEQUENCE</scope>
</reference>
<dbReference type="AlphaFoldDB" id="A0A812L8K4"/>
<evidence type="ECO:0000256" key="2">
    <source>
        <dbReference type="ARBA" id="ARBA00009759"/>
    </source>
</evidence>
<dbReference type="SUPFAM" id="SSF56655">
    <property type="entry name" value="Carbohydrate phosphatase"/>
    <property type="match status" value="1"/>
</dbReference>
<keyword evidence="3 6" id="KW-0479">Metal-binding</keyword>
<comment type="cofactor">
    <cofactor evidence="1 6">
        <name>Mg(2+)</name>
        <dbReference type="ChEBI" id="CHEBI:18420"/>
    </cofactor>
</comment>
<evidence type="ECO:0000256" key="6">
    <source>
        <dbReference type="PIRSR" id="PIRSR600760-2"/>
    </source>
</evidence>
<keyword evidence="5 6" id="KW-0460">Magnesium</keyword>
<dbReference type="GO" id="GO:0016791">
    <property type="term" value="F:phosphatase activity"/>
    <property type="evidence" value="ECO:0007669"/>
    <property type="project" value="UniProtKB-ARBA"/>
</dbReference>
<dbReference type="Pfam" id="PF00459">
    <property type="entry name" value="Inositol_P"/>
    <property type="match status" value="1"/>
</dbReference>
<protein>
    <submittedName>
        <fullName evidence="7">Uncharacterized protein</fullName>
    </submittedName>
</protein>
<dbReference type="Proteomes" id="UP000601435">
    <property type="component" value="Unassembled WGS sequence"/>
</dbReference>
<name>A0A812L8K4_9DINO</name>
<evidence type="ECO:0000256" key="3">
    <source>
        <dbReference type="ARBA" id="ARBA00022723"/>
    </source>
</evidence>
<dbReference type="EMBL" id="CAJNJA010008544">
    <property type="protein sequence ID" value="CAE7237700.1"/>
    <property type="molecule type" value="Genomic_DNA"/>
</dbReference>
<keyword evidence="4" id="KW-0378">Hydrolase</keyword>
<dbReference type="OrthoDB" id="411145at2759"/>
<gene>
    <name evidence="7" type="ORF">SNEC2469_LOCUS4077</name>
</gene>
<dbReference type="InterPro" id="IPR000760">
    <property type="entry name" value="Inositol_monophosphatase-like"/>
</dbReference>
<feature type="binding site" evidence="6">
    <location>
        <position position="167"/>
    </location>
    <ligand>
        <name>Mg(2+)</name>
        <dbReference type="ChEBI" id="CHEBI:18420"/>
        <label>1</label>
        <note>catalytic</note>
    </ligand>
</feature>
<keyword evidence="8" id="KW-1185">Reference proteome</keyword>
<dbReference type="PANTHER" id="PTHR43200">
    <property type="entry name" value="PHOSPHATASE"/>
    <property type="match status" value="1"/>
</dbReference>
<dbReference type="InterPro" id="IPR051090">
    <property type="entry name" value="Inositol_monoP_superfamily"/>
</dbReference>
<evidence type="ECO:0000313" key="8">
    <source>
        <dbReference type="Proteomes" id="UP000601435"/>
    </source>
</evidence>
<dbReference type="Gene3D" id="3.30.540.10">
    <property type="entry name" value="Fructose-1,6-Bisphosphatase, subunit A, domain 1"/>
    <property type="match status" value="1"/>
</dbReference>
<proteinExistence type="inferred from homology"/>
<dbReference type="PANTHER" id="PTHR43200:SF6">
    <property type="entry name" value="3'(2'),5'-BISPHOSPHATE NUCLEOTIDASE"/>
    <property type="match status" value="1"/>
</dbReference>
<accession>A0A812L8K4</accession>
<evidence type="ECO:0000256" key="1">
    <source>
        <dbReference type="ARBA" id="ARBA00001946"/>
    </source>
</evidence>
<organism evidence="7 8">
    <name type="scientific">Symbiodinium necroappetens</name>
    <dbReference type="NCBI Taxonomy" id="1628268"/>
    <lineage>
        <taxon>Eukaryota</taxon>
        <taxon>Sar</taxon>
        <taxon>Alveolata</taxon>
        <taxon>Dinophyceae</taxon>
        <taxon>Suessiales</taxon>
        <taxon>Symbiodiniaceae</taxon>
        <taxon>Symbiodinium</taxon>
    </lineage>
</organism>
<comment type="caution">
    <text evidence="7">The sequence shown here is derived from an EMBL/GenBank/DDBJ whole genome shotgun (WGS) entry which is preliminary data.</text>
</comment>